<evidence type="ECO:0000313" key="2">
    <source>
        <dbReference type="EMBL" id="RXH92843.1"/>
    </source>
</evidence>
<proteinExistence type="predicted"/>
<comment type="caution">
    <text evidence="2">The sequence shown here is derived from an EMBL/GenBank/DDBJ whole genome shotgun (WGS) entry which is preliminary data.</text>
</comment>
<name>A0A498JG63_MALDO</name>
<feature type="compositionally biased region" description="Basic and acidic residues" evidence="1">
    <location>
        <begin position="19"/>
        <end position="36"/>
    </location>
</feature>
<accession>A0A498JG63</accession>
<feature type="compositionally biased region" description="Basic and acidic residues" evidence="1">
    <location>
        <begin position="46"/>
        <end position="60"/>
    </location>
</feature>
<feature type="region of interest" description="Disordered" evidence="1">
    <location>
        <begin position="14"/>
        <end position="69"/>
    </location>
</feature>
<dbReference type="EMBL" id="RDQH01000333">
    <property type="protein sequence ID" value="RXH92843.1"/>
    <property type="molecule type" value="Genomic_DNA"/>
</dbReference>
<evidence type="ECO:0000256" key="1">
    <source>
        <dbReference type="SAM" id="MobiDB-lite"/>
    </source>
</evidence>
<protein>
    <submittedName>
        <fullName evidence="2">Uncharacterized protein</fullName>
    </submittedName>
</protein>
<dbReference type="AlphaFoldDB" id="A0A498JG63"/>
<dbReference type="Proteomes" id="UP000290289">
    <property type="component" value="Chromosome 7"/>
</dbReference>
<evidence type="ECO:0000313" key="3">
    <source>
        <dbReference type="Proteomes" id="UP000290289"/>
    </source>
</evidence>
<organism evidence="2 3">
    <name type="scientific">Malus domestica</name>
    <name type="common">Apple</name>
    <name type="synonym">Pyrus malus</name>
    <dbReference type="NCBI Taxonomy" id="3750"/>
    <lineage>
        <taxon>Eukaryota</taxon>
        <taxon>Viridiplantae</taxon>
        <taxon>Streptophyta</taxon>
        <taxon>Embryophyta</taxon>
        <taxon>Tracheophyta</taxon>
        <taxon>Spermatophyta</taxon>
        <taxon>Magnoliopsida</taxon>
        <taxon>eudicotyledons</taxon>
        <taxon>Gunneridae</taxon>
        <taxon>Pentapetalae</taxon>
        <taxon>rosids</taxon>
        <taxon>fabids</taxon>
        <taxon>Rosales</taxon>
        <taxon>Rosaceae</taxon>
        <taxon>Amygdaloideae</taxon>
        <taxon>Maleae</taxon>
        <taxon>Malus</taxon>
    </lineage>
</organism>
<reference evidence="2 3" key="1">
    <citation type="submission" date="2018-10" db="EMBL/GenBank/DDBJ databases">
        <title>A high-quality apple genome assembly.</title>
        <authorList>
            <person name="Hu J."/>
        </authorList>
    </citation>
    <scope>NUCLEOTIDE SEQUENCE [LARGE SCALE GENOMIC DNA]</scope>
    <source>
        <strain evidence="3">cv. HFTH1</strain>
        <tissue evidence="2">Young leaf</tissue>
    </source>
</reference>
<sequence length="82" mass="9152">MWDSTCPLTWYPISGSHVGDPHVDNHVELRRPRDRPSSSGVYGTHPSRDPHIGNHLEPRDLPSLAGPRGLTHHMAVQYMPAP</sequence>
<gene>
    <name evidence="2" type="ORF">DVH24_011867</name>
</gene>
<keyword evidence="3" id="KW-1185">Reference proteome</keyword>